<evidence type="ECO:0000313" key="1">
    <source>
        <dbReference type="EMBL" id="MYN39172.1"/>
    </source>
</evidence>
<reference evidence="1 2" key="1">
    <citation type="submission" date="2019-12" db="EMBL/GenBank/DDBJ databases">
        <title>Novel species isolated from a subtropical stream in China.</title>
        <authorList>
            <person name="Lu H."/>
        </authorList>
    </citation>
    <scope>NUCLEOTIDE SEQUENCE [LARGE SCALE GENOMIC DNA]</scope>
    <source>
        <strain evidence="1 2">FT109W</strain>
    </source>
</reference>
<organism evidence="1 2">
    <name type="scientific">Duganella margarita</name>
    <dbReference type="NCBI Taxonomy" id="2692170"/>
    <lineage>
        <taxon>Bacteria</taxon>
        <taxon>Pseudomonadati</taxon>
        <taxon>Pseudomonadota</taxon>
        <taxon>Betaproteobacteria</taxon>
        <taxon>Burkholderiales</taxon>
        <taxon>Oxalobacteraceae</taxon>
        <taxon>Telluria group</taxon>
        <taxon>Duganella</taxon>
    </lineage>
</organism>
<dbReference type="EMBL" id="WWCS01000004">
    <property type="protein sequence ID" value="MYN39172.1"/>
    <property type="molecule type" value="Genomic_DNA"/>
</dbReference>
<sequence length="159" mass="18184">MDTARSYETHIECNQCTFAQAALLPLNPMLHPVLTIRHQNPFRGLTLTGKIDGLARWYEVEETLNHDEAWPGNGIKVDLMEIIYLYLTRVYHVRRSEENFEQFLNEAINNDVEPIINFDIEKVAIVLSPRDCQRVLTAIGALNGDYDSGRAAEPIFPLK</sequence>
<dbReference type="Proteomes" id="UP000466332">
    <property type="component" value="Unassembled WGS sequence"/>
</dbReference>
<proteinExistence type="predicted"/>
<dbReference type="RefSeq" id="WP_161044289.1">
    <property type="nucleotide sequence ID" value="NZ_WWCS01000004.1"/>
</dbReference>
<comment type="caution">
    <text evidence="1">The sequence shown here is derived from an EMBL/GenBank/DDBJ whole genome shotgun (WGS) entry which is preliminary data.</text>
</comment>
<name>A0ABW9WDL0_9BURK</name>
<protein>
    <submittedName>
        <fullName evidence="1">Uncharacterized protein</fullName>
    </submittedName>
</protein>
<gene>
    <name evidence="1" type="ORF">GTP55_07290</name>
</gene>
<evidence type="ECO:0000313" key="2">
    <source>
        <dbReference type="Proteomes" id="UP000466332"/>
    </source>
</evidence>
<accession>A0ABW9WDL0</accession>
<keyword evidence="2" id="KW-1185">Reference proteome</keyword>